<dbReference type="OMA" id="THIMAHT"/>
<dbReference type="Proteomes" id="UP000314986">
    <property type="component" value="Unassembled WGS sequence"/>
</dbReference>
<dbReference type="STRING" id="7868.ENSCMIP00000048616"/>
<dbReference type="PROSITE" id="PS01271">
    <property type="entry name" value="NA_SULFATE"/>
    <property type="match status" value="1"/>
</dbReference>
<evidence type="ECO:0000256" key="3">
    <source>
        <dbReference type="ARBA" id="ARBA00022448"/>
    </source>
</evidence>
<keyword evidence="7" id="KW-0406">Ion transport</keyword>
<keyword evidence="7" id="KW-0739">Sodium transport</keyword>
<reference evidence="10" key="2">
    <citation type="journal article" date="2007" name="PLoS Biol.">
        <title>Survey sequencing and comparative analysis of the elephant shark (Callorhinchus milii) genome.</title>
        <authorList>
            <person name="Venkatesh B."/>
            <person name="Kirkness E.F."/>
            <person name="Loh Y.H."/>
            <person name="Halpern A.L."/>
            <person name="Lee A.P."/>
            <person name="Johnson J."/>
            <person name="Dandona N."/>
            <person name="Viswanathan L.D."/>
            <person name="Tay A."/>
            <person name="Venter J.C."/>
            <person name="Strausberg R.L."/>
            <person name="Brenner S."/>
        </authorList>
    </citation>
    <scope>NUCLEOTIDE SEQUENCE [LARGE SCALE GENOMIC DNA]</scope>
</reference>
<dbReference type="PANTHER" id="PTHR10283">
    <property type="entry name" value="SOLUTE CARRIER FAMILY 13 MEMBER"/>
    <property type="match status" value="1"/>
</dbReference>
<dbReference type="InParanoid" id="A0A4W3K8P7"/>
<evidence type="ECO:0000313" key="9">
    <source>
        <dbReference type="Ensembl" id="ENSCMIP00000048616.1"/>
    </source>
</evidence>
<dbReference type="CDD" id="cd01115">
    <property type="entry name" value="SLC13_permease"/>
    <property type="match status" value="1"/>
</dbReference>
<dbReference type="PANTHER" id="PTHR10283:SF65">
    <property type="entry name" value="SOLUTE CARRIER FAMILY 13 MEMBER 1"/>
    <property type="match status" value="1"/>
</dbReference>
<keyword evidence="5 8" id="KW-1133">Transmembrane helix</keyword>
<dbReference type="GO" id="GO:0015382">
    <property type="term" value="F:sodium:sulfate symporter activity"/>
    <property type="evidence" value="ECO:0007669"/>
    <property type="project" value="TreeGrafter"/>
</dbReference>
<dbReference type="Pfam" id="PF00939">
    <property type="entry name" value="Na_sulph_symp"/>
    <property type="match status" value="1"/>
</dbReference>
<feature type="transmembrane region" description="Helical" evidence="8">
    <location>
        <begin position="209"/>
        <end position="234"/>
    </location>
</feature>
<dbReference type="AlphaFoldDB" id="A0A4W3K8P7"/>
<feature type="transmembrane region" description="Helical" evidence="8">
    <location>
        <begin position="83"/>
        <end position="101"/>
    </location>
</feature>
<evidence type="ECO:0000256" key="4">
    <source>
        <dbReference type="ARBA" id="ARBA00022692"/>
    </source>
</evidence>
<organism evidence="9 10">
    <name type="scientific">Callorhinchus milii</name>
    <name type="common">Ghost shark</name>
    <dbReference type="NCBI Taxonomy" id="7868"/>
    <lineage>
        <taxon>Eukaryota</taxon>
        <taxon>Metazoa</taxon>
        <taxon>Chordata</taxon>
        <taxon>Craniata</taxon>
        <taxon>Vertebrata</taxon>
        <taxon>Chondrichthyes</taxon>
        <taxon>Holocephali</taxon>
        <taxon>Chimaeriformes</taxon>
        <taxon>Callorhinchidae</taxon>
        <taxon>Callorhinchus</taxon>
    </lineage>
</organism>
<evidence type="ECO:0000256" key="1">
    <source>
        <dbReference type="ARBA" id="ARBA00004141"/>
    </source>
</evidence>
<proteinExistence type="inferred from homology"/>
<feature type="transmembrane region" description="Helical" evidence="8">
    <location>
        <begin position="479"/>
        <end position="497"/>
    </location>
</feature>
<accession>A0A4W3K8P7</accession>
<evidence type="ECO:0000256" key="8">
    <source>
        <dbReference type="SAM" id="Phobius"/>
    </source>
</evidence>
<feature type="transmembrane region" description="Helical" evidence="8">
    <location>
        <begin position="308"/>
        <end position="326"/>
    </location>
</feature>
<reference evidence="10" key="1">
    <citation type="journal article" date="2006" name="Science">
        <title>Ancient noncoding elements conserved in the human genome.</title>
        <authorList>
            <person name="Venkatesh B."/>
            <person name="Kirkness E.F."/>
            <person name="Loh Y.H."/>
            <person name="Halpern A.L."/>
            <person name="Lee A.P."/>
            <person name="Johnson J."/>
            <person name="Dandona N."/>
            <person name="Viswanathan L.D."/>
            <person name="Tay A."/>
            <person name="Venter J.C."/>
            <person name="Strausberg R.L."/>
            <person name="Brenner S."/>
        </authorList>
    </citation>
    <scope>NUCLEOTIDE SEQUENCE [LARGE SCALE GENOMIC DNA]</scope>
</reference>
<keyword evidence="7" id="KW-0915">Sodium</keyword>
<evidence type="ECO:0000256" key="2">
    <source>
        <dbReference type="ARBA" id="ARBA00006772"/>
    </source>
</evidence>
<dbReference type="InterPro" id="IPR001898">
    <property type="entry name" value="SLC13A/DASS"/>
</dbReference>
<feature type="transmembrane region" description="Helical" evidence="8">
    <location>
        <begin position="436"/>
        <end position="467"/>
    </location>
</feature>
<reference evidence="9" key="4">
    <citation type="submission" date="2025-08" db="UniProtKB">
        <authorList>
            <consortium name="Ensembl"/>
        </authorList>
    </citation>
    <scope>IDENTIFICATION</scope>
</reference>
<keyword evidence="3" id="KW-0813">Transport</keyword>
<evidence type="ECO:0000256" key="7">
    <source>
        <dbReference type="ARBA" id="ARBA00023201"/>
    </source>
</evidence>
<evidence type="ECO:0000256" key="6">
    <source>
        <dbReference type="ARBA" id="ARBA00023136"/>
    </source>
</evidence>
<comment type="subcellular location">
    <subcellularLocation>
        <location evidence="1">Membrane</location>
        <topology evidence="1">Multi-pass membrane protein</topology>
    </subcellularLocation>
</comment>
<keyword evidence="4 8" id="KW-0812">Transmembrane</keyword>
<evidence type="ECO:0000313" key="10">
    <source>
        <dbReference type="Proteomes" id="UP000314986"/>
    </source>
</evidence>
<feature type="transmembrane region" description="Helical" evidence="8">
    <location>
        <begin position="40"/>
        <end position="71"/>
    </location>
</feature>
<evidence type="ECO:0000256" key="5">
    <source>
        <dbReference type="ARBA" id="ARBA00022989"/>
    </source>
</evidence>
<dbReference type="GO" id="GO:0005886">
    <property type="term" value="C:plasma membrane"/>
    <property type="evidence" value="ECO:0007669"/>
    <property type="project" value="TreeGrafter"/>
</dbReference>
<name>A0A4W3K8P7_CALMI</name>
<sequence>NASCCGAVALRKLSLWNNCVCRNIKASGLKFENLLESECAYTVLVVAVFWLSEAMPLAITALIPALMFPLFGIVKSKDVANSYFKDFHLLLTGVICLATSIEKWNLHKRIALQLVMVMGVNPGRLMMGFMLSCAFLSMWLSNTSTAAMVMPIVEAVTQQIINAEAEVHAGQENGVSNRSFELNGIVNLEKQSDNQLTTSRKDHKLCKGISLCVAFSSTIGGLSTITGTSTNLIFVEQFNTDVNFGSWFVLVFPMSVIILILSWVWLHAMFCGFDFKSTLICRKAMSNKEKASIKVIQDEYKKLGPMRYQEIITLILFCLMAILWFTREPGFFPGWSSLFSEGFATDSTVALLLGLLFFILPLRDPRNQWLLKDCGLFYVTEKGYSALITWSEFQATMPWDICFLVGGGFALAEGCEISGLSLWVGSKLEPLGSLPVLVIILISSLIVTTVTEVASNPATITIFLPILAPLAEAIHVNPLYLLIPTTLCTSFAFLLPVSNPPNAIVFGYGHVTMMDMVSLNSCSKRKLFSLDHLKEWGVVGKMEGLRERVQGIVPERKTANVERK</sequence>
<keyword evidence="6 8" id="KW-0472">Membrane</keyword>
<keyword evidence="10" id="KW-1185">Reference proteome</keyword>
<feature type="transmembrane region" description="Helical" evidence="8">
    <location>
        <begin position="121"/>
        <end position="140"/>
    </location>
</feature>
<comment type="similarity">
    <text evidence="2">Belongs to the SLC13A/DASS transporter (TC 2.A.47) family. NADC subfamily.</text>
</comment>
<feature type="transmembrane region" description="Helical" evidence="8">
    <location>
        <begin position="246"/>
        <end position="266"/>
    </location>
</feature>
<dbReference type="InterPro" id="IPR031312">
    <property type="entry name" value="Na/sul_symport_CS"/>
</dbReference>
<feature type="transmembrane region" description="Helical" evidence="8">
    <location>
        <begin position="338"/>
        <end position="362"/>
    </location>
</feature>
<dbReference type="GeneTree" id="ENSGT01030000234550"/>
<reference evidence="9" key="5">
    <citation type="submission" date="2025-09" db="UniProtKB">
        <authorList>
            <consortium name="Ensembl"/>
        </authorList>
    </citation>
    <scope>IDENTIFICATION</scope>
</reference>
<dbReference type="Ensembl" id="ENSCMIT00000049292.1">
    <property type="protein sequence ID" value="ENSCMIP00000048616.1"/>
    <property type="gene ID" value="ENSCMIG00000019868.1"/>
</dbReference>
<reference evidence="10" key="3">
    <citation type="journal article" date="2014" name="Nature">
        <title>Elephant shark genome provides unique insights into gnathostome evolution.</title>
        <authorList>
            <consortium name="International Elephant Shark Genome Sequencing Consortium"/>
            <person name="Venkatesh B."/>
            <person name="Lee A.P."/>
            <person name="Ravi V."/>
            <person name="Maurya A.K."/>
            <person name="Lian M.M."/>
            <person name="Swann J.B."/>
            <person name="Ohta Y."/>
            <person name="Flajnik M.F."/>
            <person name="Sutoh Y."/>
            <person name="Kasahara M."/>
            <person name="Hoon S."/>
            <person name="Gangu V."/>
            <person name="Roy S.W."/>
            <person name="Irimia M."/>
            <person name="Korzh V."/>
            <person name="Kondrychyn I."/>
            <person name="Lim Z.W."/>
            <person name="Tay B.H."/>
            <person name="Tohari S."/>
            <person name="Kong K.W."/>
            <person name="Ho S."/>
            <person name="Lorente-Galdos B."/>
            <person name="Quilez J."/>
            <person name="Marques-Bonet T."/>
            <person name="Raney B.J."/>
            <person name="Ingham P.W."/>
            <person name="Tay A."/>
            <person name="Hillier L.W."/>
            <person name="Minx P."/>
            <person name="Boehm T."/>
            <person name="Wilson R.K."/>
            <person name="Brenner S."/>
            <person name="Warren W.C."/>
        </authorList>
    </citation>
    <scope>NUCLEOTIDE SEQUENCE [LARGE SCALE GENOMIC DNA]</scope>
</reference>
<protein>
    <submittedName>
        <fullName evidence="9">Solute carrier family 13 member 1</fullName>
    </submittedName>
</protein>